<evidence type="ECO:0000256" key="1">
    <source>
        <dbReference type="SAM" id="MobiDB-lite"/>
    </source>
</evidence>
<name>A0ABU7VZQ5_9BACL</name>
<organism evidence="2 3">
    <name type="scientific">Paenibacillus haidiansis</name>
    <dbReference type="NCBI Taxonomy" id="1574488"/>
    <lineage>
        <taxon>Bacteria</taxon>
        <taxon>Bacillati</taxon>
        <taxon>Bacillota</taxon>
        <taxon>Bacilli</taxon>
        <taxon>Bacillales</taxon>
        <taxon>Paenibacillaceae</taxon>
        <taxon>Paenibacillus</taxon>
    </lineage>
</organism>
<keyword evidence="3" id="KW-1185">Reference proteome</keyword>
<comment type="caution">
    <text evidence="2">The sequence shown here is derived from an EMBL/GenBank/DDBJ whole genome shotgun (WGS) entry which is preliminary data.</text>
</comment>
<dbReference type="EMBL" id="JAZHPZ010000026">
    <property type="protein sequence ID" value="MEF2969246.1"/>
    <property type="molecule type" value="Genomic_DNA"/>
</dbReference>
<evidence type="ECO:0000313" key="2">
    <source>
        <dbReference type="EMBL" id="MEF2969246.1"/>
    </source>
</evidence>
<proteinExistence type="predicted"/>
<dbReference type="RefSeq" id="WP_331849340.1">
    <property type="nucleotide sequence ID" value="NZ_JAZHPZ010000026.1"/>
</dbReference>
<gene>
    <name evidence="2" type="ORF">V3851_26080</name>
</gene>
<reference evidence="2 3" key="1">
    <citation type="submission" date="2024-02" db="EMBL/GenBank/DDBJ databases">
        <title>A nitrogen-fixing paenibacillus bacterium.</title>
        <authorList>
            <person name="Zhang W.L."/>
            <person name="Chen S.F."/>
        </authorList>
    </citation>
    <scope>NUCLEOTIDE SEQUENCE [LARGE SCALE GENOMIC DNA]</scope>
    <source>
        <strain evidence="2 3">M1</strain>
    </source>
</reference>
<feature type="region of interest" description="Disordered" evidence="1">
    <location>
        <begin position="479"/>
        <end position="502"/>
    </location>
</feature>
<evidence type="ECO:0000313" key="3">
    <source>
        <dbReference type="Proteomes" id="UP001306950"/>
    </source>
</evidence>
<accession>A0ABU7VZQ5</accession>
<protein>
    <submittedName>
        <fullName evidence="2">Capsid protein</fullName>
    </submittedName>
</protein>
<dbReference type="Proteomes" id="UP001306950">
    <property type="component" value="Unassembled WGS sequence"/>
</dbReference>
<sequence length="555" mass="62109">MGWFKNMVMKVLRINPAPENQIITITEPFSYRTNVLRNRLWYRGDPSELEQFYKQATTDNVGKSRFWAAVPSEGLRIRKIHSGLPAMIVDRLADIVIADLDGVKLEKESDSETWEEISKDNELDELLGDSIAEALAVGDGAFKITVDQEVTEYPIIEFYSGDQVDYRRERGRLKEIVFYSDYRVKDRDYRLEETFGYGYVRCRLLNSDGREVPLATVPETVKLVPEITFTGDFMMALPLMFFKSKKWPGRGKSIYETKADSFDALDEVISQWIDAIRAGRVQKYIPDDLIPKDPKTGVPMRPNPFDNQFIKLNTVLAEDSKGQIDTVQPQIMYQAFVESYANALDMCLQGIMSPATLGIDLKKTDNAEAQREKEKATLYTRGKIIERLNEVIPALVSTVLKVYDTMMRRTPSEYEVSVSFGEYASPSFDSVVETVGKARTYGIMSVEVAVDELYGDTWTDEDKAAEVLRLKAEQGLLEAEPPAVNQDADPNADPEAVEGARSTGLNGAQVASLLTVVRSVKAGEISSSAAIALITSSFGMSDTQARSILESNDAI</sequence>